<reference evidence="1 2" key="1">
    <citation type="submission" date="2023-10" db="EMBL/GenBank/DDBJ databases">
        <title>Genomes of two closely related lineages of the louse Polyplax serrata with different host specificities.</title>
        <authorList>
            <person name="Martinu J."/>
            <person name="Tarabai H."/>
            <person name="Stefka J."/>
            <person name="Hypsa V."/>
        </authorList>
    </citation>
    <scope>NUCLEOTIDE SEQUENCE [LARGE SCALE GENOMIC DNA]</scope>
    <source>
        <strain evidence="1">HR10_N</strain>
    </source>
</reference>
<gene>
    <name evidence="1" type="ORF">RUM43_006600</name>
</gene>
<evidence type="ECO:0000313" key="2">
    <source>
        <dbReference type="Proteomes" id="UP001372834"/>
    </source>
</evidence>
<name>A0AAN8P1J2_POLSC</name>
<dbReference type="EMBL" id="JAWJWE010000037">
    <property type="protein sequence ID" value="KAK6626293.1"/>
    <property type="molecule type" value="Genomic_DNA"/>
</dbReference>
<accession>A0AAN8P1J2</accession>
<dbReference type="Proteomes" id="UP001372834">
    <property type="component" value="Unassembled WGS sequence"/>
</dbReference>
<comment type="caution">
    <text evidence="1">The sequence shown here is derived from an EMBL/GenBank/DDBJ whole genome shotgun (WGS) entry which is preliminary data.</text>
</comment>
<dbReference type="AlphaFoldDB" id="A0AAN8P1J2"/>
<proteinExistence type="predicted"/>
<protein>
    <submittedName>
        <fullName evidence="1">Uncharacterized protein</fullName>
    </submittedName>
</protein>
<evidence type="ECO:0000313" key="1">
    <source>
        <dbReference type="EMBL" id="KAK6626293.1"/>
    </source>
</evidence>
<sequence>MRAFHHPKIPSSYLREQHQPLEMNRIRSATGVNPIYALPLPYLNERDSFQFGPAGRGKLTLSDDEKISLLLKYIEFNWERVKRHTKRKKNERPSSSLFSPFTQQHNATPPVSSCAPVPSFGFQVLHSLPFCILRLSGQSTRVNYELPQQWPIESTSGTLWVKCALVFLSHPWRWVAISDQTFFRKFEDFNPKIFAAPGGTGTTTVGEFGLEDPTAKHFDLTNKKEKLKYDGCHTCVSRQTANMYLATY</sequence>
<organism evidence="1 2">
    <name type="scientific">Polyplax serrata</name>
    <name type="common">Common mouse louse</name>
    <dbReference type="NCBI Taxonomy" id="468196"/>
    <lineage>
        <taxon>Eukaryota</taxon>
        <taxon>Metazoa</taxon>
        <taxon>Ecdysozoa</taxon>
        <taxon>Arthropoda</taxon>
        <taxon>Hexapoda</taxon>
        <taxon>Insecta</taxon>
        <taxon>Pterygota</taxon>
        <taxon>Neoptera</taxon>
        <taxon>Paraneoptera</taxon>
        <taxon>Psocodea</taxon>
        <taxon>Troctomorpha</taxon>
        <taxon>Phthiraptera</taxon>
        <taxon>Anoplura</taxon>
        <taxon>Polyplacidae</taxon>
        <taxon>Polyplax</taxon>
    </lineage>
</organism>